<dbReference type="Pfam" id="PF00175">
    <property type="entry name" value="NAD_binding_1"/>
    <property type="match status" value="1"/>
</dbReference>
<evidence type="ECO:0000256" key="1">
    <source>
        <dbReference type="PIRSR" id="PIRSR006816-2"/>
    </source>
</evidence>
<feature type="domain" description="FAD-binding FR-type" evidence="2">
    <location>
        <begin position="15"/>
        <end position="113"/>
    </location>
</feature>
<sequence>MTEWTTAATQAPSAMAPLPYRVRSRVVESPDSATLCLEPVGEAVRSPEPGEFMMLYAFGVGEAAISISGDPTVTDGSITHTIRAVGAVSRALHDAQPGSIIGMRGPFGTSWGLADVVGRDLVMVAGGVGLCPLRPAILGALAQRERYGKVMLVVGARSRADFVFAAQLQTWADDPRIDVHLIVDAPTQGWSGEVGLVTEPLRRLALEAGRTSAFLCGPESMLRFGADALTAKGIAPQDIRVSLERNMHCGVGWCGHCQLGPLLLCRDGPVVGYDVAGPLLRVKEL</sequence>
<dbReference type="SUPFAM" id="SSF52343">
    <property type="entry name" value="Ferredoxin reductase-like, C-terminal NADP-linked domain"/>
    <property type="match status" value="1"/>
</dbReference>
<comment type="caution">
    <text evidence="3">The sequence shown here is derived from an EMBL/GenBank/DDBJ whole genome shotgun (WGS) entry which is preliminary data.</text>
</comment>
<dbReference type="InterPro" id="IPR019480">
    <property type="entry name" value="Dihydroorotate_DH_Fe-S-bd"/>
</dbReference>
<dbReference type="PRINTS" id="PR00406">
    <property type="entry name" value="CYTB5RDTASE"/>
</dbReference>
<feature type="binding site" evidence="1">
    <location>
        <position position="249"/>
    </location>
    <ligand>
        <name>[2Fe-2S] cluster</name>
        <dbReference type="ChEBI" id="CHEBI:190135"/>
    </ligand>
</feature>
<dbReference type="PIRSF" id="PIRSF006816">
    <property type="entry name" value="Cyc3_hyd_g"/>
    <property type="match status" value="1"/>
</dbReference>
<dbReference type="PANTHER" id="PTHR43513">
    <property type="entry name" value="DIHYDROOROTATE DEHYDROGENASE B (NAD(+)), ELECTRON TRANSFER SUBUNIT"/>
    <property type="match status" value="1"/>
</dbReference>
<feature type="binding site" evidence="1">
    <location>
        <position position="257"/>
    </location>
    <ligand>
        <name>[2Fe-2S] cluster</name>
        <dbReference type="ChEBI" id="CHEBI:190135"/>
    </ligand>
</feature>
<dbReference type="InterPro" id="IPR001709">
    <property type="entry name" value="Flavoprot_Pyr_Nucl_cyt_Rdtase"/>
</dbReference>
<keyword evidence="1" id="KW-0001">2Fe-2S</keyword>
<name>A0A1W9ZRT1_MYCAN</name>
<dbReference type="RefSeq" id="WP_083113938.1">
    <property type="nucleotide sequence ID" value="NZ_JACKTS010000046.1"/>
</dbReference>
<dbReference type="PANTHER" id="PTHR43513:SF1">
    <property type="entry name" value="ANAEROBIC SULFITE REDUCTASE SUBUNIT B"/>
    <property type="match status" value="1"/>
</dbReference>
<dbReference type="SUPFAM" id="SSF63380">
    <property type="entry name" value="Riboflavin synthase domain-like"/>
    <property type="match status" value="1"/>
</dbReference>
<dbReference type="GO" id="GO:0046872">
    <property type="term" value="F:metal ion binding"/>
    <property type="evidence" value="ECO:0007669"/>
    <property type="project" value="UniProtKB-KW"/>
</dbReference>
<keyword evidence="1" id="KW-0408">Iron</keyword>
<dbReference type="GO" id="GO:0006221">
    <property type="term" value="P:pyrimidine nucleotide biosynthetic process"/>
    <property type="evidence" value="ECO:0007669"/>
    <property type="project" value="InterPro"/>
</dbReference>
<dbReference type="InterPro" id="IPR017938">
    <property type="entry name" value="Riboflavin_synthase-like_b-brl"/>
</dbReference>
<feature type="binding site" evidence="1">
    <location>
        <position position="254"/>
    </location>
    <ligand>
        <name>[2Fe-2S] cluster</name>
        <dbReference type="ChEBI" id="CHEBI:190135"/>
    </ligand>
</feature>
<dbReference type="Gene3D" id="2.40.30.10">
    <property type="entry name" value="Translation factors"/>
    <property type="match status" value="1"/>
</dbReference>
<dbReference type="CDD" id="cd06221">
    <property type="entry name" value="sulfite_reductase_like"/>
    <property type="match status" value="1"/>
</dbReference>
<keyword evidence="4" id="KW-1185">Reference proteome</keyword>
<dbReference type="Pfam" id="PF10418">
    <property type="entry name" value="DHODB_Fe-S_bind"/>
    <property type="match status" value="1"/>
</dbReference>
<dbReference type="PRINTS" id="PR00371">
    <property type="entry name" value="FPNCR"/>
</dbReference>
<comment type="cofactor">
    <cofactor evidence="1">
        <name>[2Fe-2S] cluster</name>
        <dbReference type="ChEBI" id="CHEBI:190135"/>
    </cofactor>
    <text evidence="1">Binds 1 [2Fe-2S] cluster per subunit.</text>
</comment>
<evidence type="ECO:0000313" key="4">
    <source>
        <dbReference type="Proteomes" id="UP000192284"/>
    </source>
</evidence>
<dbReference type="AlphaFoldDB" id="A0A1W9ZRT1"/>
<dbReference type="GO" id="GO:0051537">
    <property type="term" value="F:2 iron, 2 sulfur cluster binding"/>
    <property type="evidence" value="ECO:0007669"/>
    <property type="project" value="UniProtKB-KW"/>
</dbReference>
<dbReference type="GO" id="GO:0050660">
    <property type="term" value="F:flavin adenine dinucleotide binding"/>
    <property type="evidence" value="ECO:0007669"/>
    <property type="project" value="InterPro"/>
</dbReference>
<dbReference type="InterPro" id="IPR017927">
    <property type="entry name" value="FAD-bd_FR_type"/>
</dbReference>
<evidence type="ECO:0000259" key="2">
    <source>
        <dbReference type="PROSITE" id="PS51384"/>
    </source>
</evidence>
<dbReference type="InterPro" id="IPR050353">
    <property type="entry name" value="PyrK_electron_transfer"/>
</dbReference>
<keyword evidence="1" id="KW-0479">Metal-binding</keyword>
<dbReference type="EMBL" id="MVHE01000022">
    <property type="protein sequence ID" value="ORA20504.1"/>
    <property type="molecule type" value="Genomic_DNA"/>
</dbReference>
<dbReference type="OrthoDB" id="9796486at2"/>
<organism evidence="3 4">
    <name type="scientific">Mycobacterium angelicum</name>
    <dbReference type="NCBI Taxonomy" id="470074"/>
    <lineage>
        <taxon>Bacteria</taxon>
        <taxon>Bacillati</taxon>
        <taxon>Actinomycetota</taxon>
        <taxon>Actinomycetes</taxon>
        <taxon>Mycobacteriales</taxon>
        <taxon>Mycobacteriaceae</taxon>
        <taxon>Mycobacterium</taxon>
    </lineage>
</organism>
<dbReference type="InterPro" id="IPR012165">
    <property type="entry name" value="Cyt_c3_hydrogenase_gsu"/>
</dbReference>
<protein>
    <submittedName>
        <fullName evidence="3">Oxidoreductase</fullName>
    </submittedName>
</protein>
<keyword evidence="1" id="KW-0411">Iron-sulfur</keyword>
<dbReference type="PROSITE" id="PS51384">
    <property type="entry name" value="FAD_FR"/>
    <property type="match status" value="1"/>
</dbReference>
<feature type="binding site" evidence="1">
    <location>
        <position position="265"/>
    </location>
    <ligand>
        <name>[2Fe-2S] cluster</name>
        <dbReference type="ChEBI" id="CHEBI:190135"/>
    </ligand>
</feature>
<reference evidence="3 4" key="1">
    <citation type="submission" date="2017-02" db="EMBL/GenBank/DDBJ databases">
        <title>The new phylogeny of genus Mycobacterium.</title>
        <authorList>
            <person name="Tortoli E."/>
            <person name="Trovato A."/>
            <person name="Cirillo D.M."/>
        </authorList>
    </citation>
    <scope>NUCLEOTIDE SEQUENCE [LARGE SCALE GENOMIC DNA]</scope>
    <source>
        <strain evidence="3 4">DSM 45057</strain>
    </source>
</reference>
<evidence type="ECO:0000313" key="3">
    <source>
        <dbReference type="EMBL" id="ORA20504.1"/>
    </source>
</evidence>
<gene>
    <name evidence="3" type="ORF">BST12_15210</name>
</gene>
<accession>A0A1W9ZRT1</accession>
<dbReference type="InterPro" id="IPR039261">
    <property type="entry name" value="FNR_nucleotide-bd"/>
</dbReference>
<dbReference type="Gene3D" id="3.40.50.80">
    <property type="entry name" value="Nucleotide-binding domain of ferredoxin-NADP reductase (FNR) module"/>
    <property type="match status" value="1"/>
</dbReference>
<dbReference type="GO" id="GO:0016491">
    <property type="term" value="F:oxidoreductase activity"/>
    <property type="evidence" value="ECO:0007669"/>
    <property type="project" value="InterPro"/>
</dbReference>
<dbReference type="InterPro" id="IPR001433">
    <property type="entry name" value="OxRdtase_FAD/NAD-bd"/>
</dbReference>
<dbReference type="Proteomes" id="UP000192284">
    <property type="component" value="Unassembled WGS sequence"/>
</dbReference>
<proteinExistence type="predicted"/>